<protein>
    <submittedName>
        <fullName evidence="1">Uncharacterized protein</fullName>
    </submittedName>
</protein>
<name>A0A6C0AEL4_9ZZZZ</name>
<accession>A0A6C0AEL4</accession>
<organism evidence="1">
    <name type="scientific">viral metagenome</name>
    <dbReference type="NCBI Taxonomy" id="1070528"/>
    <lineage>
        <taxon>unclassified sequences</taxon>
        <taxon>metagenomes</taxon>
        <taxon>organismal metagenomes</taxon>
    </lineage>
</organism>
<proteinExistence type="predicted"/>
<evidence type="ECO:0000313" key="1">
    <source>
        <dbReference type="EMBL" id="QHS78178.1"/>
    </source>
</evidence>
<sequence length="124" mass="14393">MLIKINNKFLNSYFHLILDTNIYGNPENFVASRLKNMDGFFCFYILSGSGDVVQMNNDKLDICDVGIECEFIYKDNKLITRIDANKSYDIFANLLVVYEDSTNLKLIPYQKRKNVGTTPFQINR</sequence>
<dbReference type="AlphaFoldDB" id="A0A6C0AEL4"/>
<reference evidence="1" key="1">
    <citation type="journal article" date="2020" name="Nature">
        <title>Giant virus diversity and host interactions through global metagenomics.</title>
        <authorList>
            <person name="Schulz F."/>
            <person name="Roux S."/>
            <person name="Paez-Espino D."/>
            <person name="Jungbluth S."/>
            <person name="Walsh D.A."/>
            <person name="Denef V.J."/>
            <person name="McMahon K.D."/>
            <person name="Konstantinidis K.T."/>
            <person name="Eloe-Fadrosh E.A."/>
            <person name="Kyrpides N.C."/>
            <person name="Woyke T."/>
        </authorList>
    </citation>
    <scope>NUCLEOTIDE SEQUENCE</scope>
    <source>
        <strain evidence="1">GVMAG-S-1021933-23</strain>
    </source>
</reference>
<dbReference type="EMBL" id="MN740595">
    <property type="protein sequence ID" value="QHS78178.1"/>
    <property type="molecule type" value="Genomic_DNA"/>
</dbReference>